<accession>A0A4Z2IF97</accession>
<evidence type="ECO:0000313" key="2">
    <source>
        <dbReference type="EMBL" id="TNN76507.1"/>
    </source>
</evidence>
<evidence type="ECO:0000313" key="3">
    <source>
        <dbReference type="Proteomes" id="UP000314294"/>
    </source>
</evidence>
<feature type="compositionally biased region" description="Basic residues" evidence="1">
    <location>
        <begin position="19"/>
        <end position="30"/>
    </location>
</feature>
<feature type="region of interest" description="Disordered" evidence="1">
    <location>
        <begin position="52"/>
        <end position="134"/>
    </location>
</feature>
<dbReference type="Proteomes" id="UP000314294">
    <property type="component" value="Unassembled WGS sequence"/>
</dbReference>
<feature type="compositionally biased region" description="Basic and acidic residues" evidence="1">
    <location>
        <begin position="124"/>
        <end position="134"/>
    </location>
</feature>
<feature type="compositionally biased region" description="Basic and acidic residues" evidence="1">
    <location>
        <begin position="81"/>
        <end position="104"/>
    </location>
</feature>
<protein>
    <submittedName>
        <fullName evidence="2">Uncharacterized protein</fullName>
    </submittedName>
</protein>
<proteinExistence type="predicted"/>
<dbReference type="EMBL" id="SRLO01000093">
    <property type="protein sequence ID" value="TNN76507.1"/>
    <property type="molecule type" value="Genomic_DNA"/>
</dbReference>
<gene>
    <name evidence="2" type="ORF">EYF80_013372</name>
</gene>
<feature type="region of interest" description="Disordered" evidence="1">
    <location>
        <begin position="1"/>
        <end position="35"/>
    </location>
</feature>
<evidence type="ECO:0000256" key="1">
    <source>
        <dbReference type="SAM" id="MobiDB-lite"/>
    </source>
</evidence>
<sequence>MSAERKMIKTQRDGGTVRGRLREKRLRQSFRRQCPSYRSRSGTYITMQTLSHASQLQQQQLTFKEKDENKSPPGDHGWPPHHGDKSVFRYAAAEDKSPDSERFGAEQIQPGRFEVGLHPAQPLNREHVRPRGPG</sequence>
<keyword evidence="3" id="KW-1185">Reference proteome</keyword>
<name>A0A4Z2IF97_9TELE</name>
<organism evidence="2 3">
    <name type="scientific">Liparis tanakae</name>
    <name type="common">Tanaka's snailfish</name>
    <dbReference type="NCBI Taxonomy" id="230148"/>
    <lineage>
        <taxon>Eukaryota</taxon>
        <taxon>Metazoa</taxon>
        <taxon>Chordata</taxon>
        <taxon>Craniata</taxon>
        <taxon>Vertebrata</taxon>
        <taxon>Euteleostomi</taxon>
        <taxon>Actinopterygii</taxon>
        <taxon>Neopterygii</taxon>
        <taxon>Teleostei</taxon>
        <taxon>Neoteleostei</taxon>
        <taxon>Acanthomorphata</taxon>
        <taxon>Eupercaria</taxon>
        <taxon>Perciformes</taxon>
        <taxon>Cottioidei</taxon>
        <taxon>Cottales</taxon>
        <taxon>Liparidae</taxon>
        <taxon>Liparis</taxon>
    </lineage>
</organism>
<reference evidence="2 3" key="1">
    <citation type="submission" date="2019-03" db="EMBL/GenBank/DDBJ databases">
        <title>First draft genome of Liparis tanakae, snailfish: a comprehensive survey of snailfish specific genes.</title>
        <authorList>
            <person name="Kim W."/>
            <person name="Song I."/>
            <person name="Jeong J.-H."/>
            <person name="Kim D."/>
            <person name="Kim S."/>
            <person name="Ryu S."/>
            <person name="Song J.Y."/>
            <person name="Lee S.K."/>
        </authorList>
    </citation>
    <scope>NUCLEOTIDE SEQUENCE [LARGE SCALE GENOMIC DNA]</scope>
    <source>
        <tissue evidence="2">Muscle</tissue>
    </source>
</reference>
<dbReference type="AlphaFoldDB" id="A0A4Z2IF97"/>
<feature type="compositionally biased region" description="Basic and acidic residues" evidence="1">
    <location>
        <begin position="1"/>
        <end position="12"/>
    </location>
</feature>
<comment type="caution">
    <text evidence="2">The sequence shown here is derived from an EMBL/GenBank/DDBJ whole genome shotgun (WGS) entry which is preliminary data.</text>
</comment>